<sequence length="554" mass="62958">MEDQEMFVLCRQPEEERNFHERRHGPWQRLLPCRQHHQQLHDFQPHAFWSKPKTGHQNDQRPLGPERQWQAHELRNNIEDNQHIWRGSDSGEPQYLQILQQREDEPQQPFAGLHGEHVHMVVPAWQRLTYREPASYRDEDNEDDNENDSDDEDHGDKYDYSRTINDEDTRDAMNVALAEDEEAFGHERHKRKCFEVEAAVNAASDSDEEVFFPSCKRQRITLEAVEQLFASFSISKSNTTLRPSAAHPNVFSRKILMDSNKTHVDASCDENIPESTSTSDPVTKPINIDNKKPSTLEQENKHFSNNITKDVSQGVTATKFPDEAGTDYGNGAEVDRSHVDDPKEGNLADPSEVPNNNDQRKDNISTEIAKRKITMNSEEASHYNQANCNDQEKNRLCNSEVDGYKSAPDVNCTYVSGLLIEENRKECTSNSTSEGSDHKIVAEKLKTAEKLPEKIKNSNTRTRSVSDAEAAKRVIVESCDAANIISSGQLKTSHWDTNNTDAVNNNSKRCADEEINSGGATVQGHALKRVRKLKSGLRLCSNITCYIEQVLYNC</sequence>
<feature type="region of interest" description="Disordered" evidence="1">
    <location>
        <begin position="267"/>
        <end position="298"/>
    </location>
</feature>
<dbReference type="AlphaFoldDB" id="A0A8B7PPR4"/>
<feature type="compositionally biased region" description="Acidic residues" evidence="1">
    <location>
        <begin position="139"/>
        <end position="153"/>
    </location>
</feature>
<feature type="compositionally biased region" description="Basic and acidic residues" evidence="1">
    <location>
        <begin position="154"/>
        <end position="166"/>
    </location>
</feature>
<evidence type="ECO:0000256" key="1">
    <source>
        <dbReference type="SAM" id="MobiDB-lite"/>
    </source>
</evidence>
<evidence type="ECO:0000313" key="2">
    <source>
        <dbReference type="Proteomes" id="UP000694843"/>
    </source>
</evidence>
<dbReference type="Proteomes" id="UP000694843">
    <property type="component" value="Unplaced"/>
</dbReference>
<feature type="compositionally biased region" description="Basic and acidic residues" evidence="1">
    <location>
        <begin position="333"/>
        <end position="346"/>
    </location>
</feature>
<dbReference type="GeneID" id="108683396"/>
<dbReference type="KEGG" id="hazt:108683396"/>
<gene>
    <name evidence="3" type="primary">LOC108683396</name>
</gene>
<evidence type="ECO:0000313" key="3">
    <source>
        <dbReference type="RefSeq" id="XP_018028198.1"/>
    </source>
</evidence>
<dbReference type="RefSeq" id="XP_018028198.1">
    <property type="nucleotide sequence ID" value="XM_018172709.2"/>
</dbReference>
<feature type="compositionally biased region" description="Basic and acidic residues" evidence="1">
    <location>
        <begin position="289"/>
        <end position="298"/>
    </location>
</feature>
<reference evidence="3" key="1">
    <citation type="submission" date="2025-08" db="UniProtKB">
        <authorList>
            <consortium name="RefSeq"/>
        </authorList>
    </citation>
    <scope>IDENTIFICATION</scope>
    <source>
        <tissue evidence="3">Whole organism</tissue>
    </source>
</reference>
<feature type="region of interest" description="Disordered" evidence="1">
    <location>
        <begin position="135"/>
        <end position="166"/>
    </location>
</feature>
<proteinExistence type="predicted"/>
<protein>
    <submittedName>
        <fullName evidence="3">MATH and LRR domain-containing protein PFE0570w</fullName>
    </submittedName>
</protein>
<feature type="region of interest" description="Disordered" evidence="1">
    <location>
        <begin position="319"/>
        <end position="364"/>
    </location>
</feature>
<name>A0A8B7PPR4_HYAAZ</name>
<organism evidence="2 3">
    <name type="scientific">Hyalella azteca</name>
    <name type="common">Amphipod</name>
    <dbReference type="NCBI Taxonomy" id="294128"/>
    <lineage>
        <taxon>Eukaryota</taxon>
        <taxon>Metazoa</taxon>
        <taxon>Ecdysozoa</taxon>
        <taxon>Arthropoda</taxon>
        <taxon>Crustacea</taxon>
        <taxon>Multicrustacea</taxon>
        <taxon>Malacostraca</taxon>
        <taxon>Eumalacostraca</taxon>
        <taxon>Peracarida</taxon>
        <taxon>Amphipoda</taxon>
        <taxon>Senticaudata</taxon>
        <taxon>Talitrida</taxon>
        <taxon>Talitroidea</taxon>
        <taxon>Hyalellidae</taxon>
        <taxon>Hyalella</taxon>
    </lineage>
</organism>
<accession>A0A8B7PPR4</accession>
<keyword evidence="2" id="KW-1185">Reference proteome</keyword>